<dbReference type="GeneID" id="17283511"/>
<evidence type="ECO:0008006" key="3">
    <source>
        <dbReference type="Google" id="ProtNLM"/>
    </source>
</evidence>
<dbReference type="InterPro" id="IPR029058">
    <property type="entry name" value="AB_hydrolase_fold"/>
</dbReference>
<name>A0A0D3KR56_EMIH1</name>
<dbReference type="SUPFAM" id="SSF53474">
    <property type="entry name" value="alpha/beta-Hydrolases"/>
    <property type="match status" value="1"/>
</dbReference>
<dbReference type="Gene3D" id="3.40.50.1820">
    <property type="entry name" value="alpha/beta hydrolase"/>
    <property type="match status" value="2"/>
</dbReference>
<dbReference type="AlphaFoldDB" id="A0A0D3KR56"/>
<evidence type="ECO:0000313" key="2">
    <source>
        <dbReference type="Proteomes" id="UP000013827"/>
    </source>
</evidence>
<dbReference type="PaxDb" id="2903-EOD38241"/>
<sequence>MAMNPAERHFSADADAAIAALRRSRRVPYGGGLHSSSCTVPLPGVAGAELLDELRTLLGWPLDGEVPLALDDATEGVRRLLTLLYPRLPASDEGYWSEADCRLIARQAAQTLGYAAARRLLNALGLESRFGDAPGCRLHWYDSGAGGGGASAPPLLLIHGMFTTGASLAPLALLLRSSRRVDLLGHSFGANVALELARQEGAEGAARTARLLRQLAAPLLRAAARLVRPALLGVFVSPNTVNLWSGESYLRLVRRRHAATPLTDPPCNLIFAAWDGDDLVAARPADGLRASFPTADVTLVTRALHQINVLNPATVCECVEAFEARRGCEPPRAGATLVGRGTDLLRRGLAALDRLCGVAATQEAVGVSLPAKPRL</sequence>
<organism evidence="1 2">
    <name type="scientific">Emiliania huxleyi (strain CCMP1516)</name>
    <dbReference type="NCBI Taxonomy" id="280463"/>
    <lineage>
        <taxon>Eukaryota</taxon>
        <taxon>Haptista</taxon>
        <taxon>Haptophyta</taxon>
        <taxon>Prymnesiophyceae</taxon>
        <taxon>Isochrysidales</taxon>
        <taxon>Noelaerhabdaceae</taxon>
        <taxon>Emiliania</taxon>
    </lineage>
</organism>
<evidence type="ECO:0000313" key="1">
    <source>
        <dbReference type="EnsemblProtists" id="EOD38241"/>
    </source>
</evidence>
<accession>A0A0D3KR56</accession>
<dbReference type="HOGENOM" id="CLU_738598_0_0_1"/>
<dbReference type="EnsemblProtists" id="EOD38241">
    <property type="protein sequence ID" value="EOD38241"/>
    <property type="gene ID" value="EMIHUDRAFT_449054"/>
</dbReference>
<reference evidence="1" key="2">
    <citation type="submission" date="2024-10" db="UniProtKB">
        <authorList>
            <consortium name="EnsemblProtists"/>
        </authorList>
    </citation>
    <scope>IDENTIFICATION</scope>
</reference>
<keyword evidence="2" id="KW-1185">Reference proteome</keyword>
<dbReference type="RefSeq" id="XP_005790670.1">
    <property type="nucleotide sequence ID" value="XM_005790613.1"/>
</dbReference>
<reference evidence="2" key="1">
    <citation type="journal article" date="2013" name="Nature">
        <title>Pan genome of the phytoplankton Emiliania underpins its global distribution.</title>
        <authorList>
            <person name="Read B.A."/>
            <person name="Kegel J."/>
            <person name="Klute M.J."/>
            <person name="Kuo A."/>
            <person name="Lefebvre S.C."/>
            <person name="Maumus F."/>
            <person name="Mayer C."/>
            <person name="Miller J."/>
            <person name="Monier A."/>
            <person name="Salamov A."/>
            <person name="Young J."/>
            <person name="Aguilar M."/>
            <person name="Claverie J.M."/>
            <person name="Frickenhaus S."/>
            <person name="Gonzalez K."/>
            <person name="Herman E.K."/>
            <person name="Lin Y.C."/>
            <person name="Napier J."/>
            <person name="Ogata H."/>
            <person name="Sarno A.F."/>
            <person name="Shmutz J."/>
            <person name="Schroeder D."/>
            <person name="de Vargas C."/>
            <person name="Verret F."/>
            <person name="von Dassow P."/>
            <person name="Valentin K."/>
            <person name="Van de Peer Y."/>
            <person name="Wheeler G."/>
            <person name="Dacks J.B."/>
            <person name="Delwiche C.F."/>
            <person name="Dyhrman S.T."/>
            <person name="Glockner G."/>
            <person name="John U."/>
            <person name="Richards T."/>
            <person name="Worden A.Z."/>
            <person name="Zhang X."/>
            <person name="Grigoriev I.V."/>
            <person name="Allen A.E."/>
            <person name="Bidle K."/>
            <person name="Borodovsky M."/>
            <person name="Bowler C."/>
            <person name="Brownlee C."/>
            <person name="Cock J.M."/>
            <person name="Elias M."/>
            <person name="Gladyshev V.N."/>
            <person name="Groth M."/>
            <person name="Guda C."/>
            <person name="Hadaegh A."/>
            <person name="Iglesias-Rodriguez M.D."/>
            <person name="Jenkins J."/>
            <person name="Jones B.M."/>
            <person name="Lawson T."/>
            <person name="Leese F."/>
            <person name="Lindquist E."/>
            <person name="Lobanov A."/>
            <person name="Lomsadze A."/>
            <person name="Malik S.B."/>
            <person name="Marsh M.E."/>
            <person name="Mackinder L."/>
            <person name="Mock T."/>
            <person name="Mueller-Roeber B."/>
            <person name="Pagarete A."/>
            <person name="Parker M."/>
            <person name="Probert I."/>
            <person name="Quesneville H."/>
            <person name="Raines C."/>
            <person name="Rensing S.A."/>
            <person name="Riano-Pachon D.M."/>
            <person name="Richier S."/>
            <person name="Rokitta S."/>
            <person name="Shiraiwa Y."/>
            <person name="Soanes D.M."/>
            <person name="van der Giezen M."/>
            <person name="Wahlund T.M."/>
            <person name="Williams B."/>
            <person name="Wilson W."/>
            <person name="Wolfe G."/>
            <person name="Wurch L.L."/>
        </authorList>
    </citation>
    <scope>NUCLEOTIDE SEQUENCE</scope>
</reference>
<dbReference type="KEGG" id="ehx:EMIHUDRAFT_449054"/>
<protein>
    <recommendedName>
        <fullName evidence="3">AB hydrolase-1 domain-containing protein</fullName>
    </recommendedName>
</protein>
<dbReference type="Proteomes" id="UP000013827">
    <property type="component" value="Unassembled WGS sequence"/>
</dbReference>
<proteinExistence type="predicted"/>